<dbReference type="VEuPathDB" id="AmoebaDB:NF0009340"/>
<dbReference type="Gene3D" id="1.10.418.10">
    <property type="entry name" value="Calponin-like domain"/>
    <property type="match status" value="1"/>
</dbReference>
<dbReference type="VEuPathDB" id="AmoebaDB:NfTy_033050"/>
<feature type="domain" description="Dilute" evidence="4">
    <location>
        <begin position="773"/>
        <end position="1075"/>
    </location>
</feature>
<dbReference type="SUPFAM" id="SSF47576">
    <property type="entry name" value="Calponin-homology domain, CH-domain"/>
    <property type="match status" value="1"/>
</dbReference>
<name>A0A6A5BZ39_NAEFO</name>
<protein>
    <recommendedName>
        <fullName evidence="8">Calponin-homology (CH) domain-containing protein</fullName>
    </recommendedName>
</protein>
<dbReference type="AlphaFoldDB" id="A0A6A5BZ39"/>
<reference evidence="6 7" key="1">
    <citation type="journal article" date="2019" name="Sci. Rep.">
        <title>Nanopore sequencing improves the draft genome of the human pathogenic amoeba Naegleria fowleri.</title>
        <authorList>
            <person name="Liechti N."/>
            <person name="Schurch N."/>
            <person name="Bruggmann R."/>
            <person name="Wittwer M."/>
        </authorList>
    </citation>
    <scope>NUCLEOTIDE SEQUENCE [LARGE SCALE GENOMIC DNA]</scope>
    <source>
        <strain evidence="6 7">ATCC 30894</strain>
    </source>
</reference>
<keyword evidence="1" id="KW-0175">Coiled coil</keyword>
<dbReference type="GeneID" id="68109128"/>
<feature type="region of interest" description="Disordered" evidence="2">
    <location>
        <begin position="443"/>
        <end position="463"/>
    </location>
</feature>
<dbReference type="InterPro" id="IPR031160">
    <property type="entry name" value="F_BAR_dom"/>
</dbReference>
<dbReference type="PANTHER" id="PTHR23167:SF46">
    <property type="entry name" value="EPS15 HOMOLOGY DOMAIN CONTAINING PROTEIN-BINDING PROTEIN 1, ISOFORM F"/>
    <property type="match status" value="1"/>
</dbReference>
<evidence type="ECO:0000259" key="5">
    <source>
        <dbReference type="PROSITE" id="PS51741"/>
    </source>
</evidence>
<dbReference type="PROSITE" id="PS51741">
    <property type="entry name" value="F_BAR"/>
    <property type="match status" value="1"/>
</dbReference>
<keyword evidence="7" id="KW-1185">Reference proteome</keyword>
<dbReference type="Gene3D" id="1.10.287.1490">
    <property type="match status" value="1"/>
</dbReference>
<dbReference type="InterPro" id="IPR050540">
    <property type="entry name" value="F-actin_Monoox_Mical"/>
</dbReference>
<feature type="compositionally biased region" description="Low complexity" evidence="2">
    <location>
        <begin position="159"/>
        <end position="171"/>
    </location>
</feature>
<dbReference type="InterPro" id="IPR036872">
    <property type="entry name" value="CH_dom_sf"/>
</dbReference>
<evidence type="ECO:0000259" key="4">
    <source>
        <dbReference type="PROSITE" id="PS51126"/>
    </source>
</evidence>
<feature type="domain" description="Calponin-homology (CH)" evidence="3">
    <location>
        <begin position="6"/>
        <end position="112"/>
    </location>
</feature>
<dbReference type="RefSeq" id="XP_044563553.1">
    <property type="nucleotide sequence ID" value="XM_044705047.1"/>
</dbReference>
<evidence type="ECO:0000256" key="2">
    <source>
        <dbReference type="SAM" id="MobiDB-lite"/>
    </source>
</evidence>
<organism evidence="6 7">
    <name type="scientific">Naegleria fowleri</name>
    <name type="common">Brain eating amoeba</name>
    <dbReference type="NCBI Taxonomy" id="5763"/>
    <lineage>
        <taxon>Eukaryota</taxon>
        <taxon>Discoba</taxon>
        <taxon>Heterolobosea</taxon>
        <taxon>Tetramitia</taxon>
        <taxon>Eutetramitia</taxon>
        <taxon>Vahlkampfiidae</taxon>
        <taxon>Naegleria</taxon>
    </lineage>
</organism>
<sequence>MSKVTQTKVNALLYWAQNATKNYDNVDIKSFSSPSFADGLAWCAIIHHFRPDLIDYASLSPSDPKKNLELAFKVAEKELGCTQYLEVDDLLGSSRPEPKSIQLQLNEYRRVLGSANEIHRKNSDFGDLITDYEQSQALKRSVTMPPKSLENPETPLNKSSATSSKSSTLSVQSSLGTTSKLSIQSSNITASNEPKTTGIVTARQREVYSNNSSPVISVTQPNLEVLSLDEAKKKIKDLYEEISSLKTDADNIKRENNNLNILFQEAKHTKEETETVFRQQNESLKQKISQQRQDLENERNAKQNLENSIAKLKDEIENYKKEISDNKKKLETLEKEKLSNKDTKSVEELQKQVTDLTNQVKQKERIITQLETEKTSSFQNLQKVLAEKEKEIQSMKNSLKNMTEQADTMKQEREKLEIQIKTLSGQSNNDLKKLDETIQQLTREKQTAERAAKDTQMQFEDLSKKLNKTEKDLEETRKTLDTKLKEAQQLQQESKSLREQNLKLSQEITEKQKIQEKEQSLIKENNDKLLKEKQKLEKELEEIKKQQSKQQESSKDLEKIRNENKKLDETIQKLTSECATLKKEIEKANKSKEETETTLKRQLKELEEKHQQELSFTLEKSKLNSSQKQAILDLQLEDLRERCSDLKKEKESVENELNLLESKKNQEIEDYKKKISNLKAELKNAKSTTTTTSLSTTTPVSTTTNSPNLTKLIEQERQERFVLDQSILCFDAFTFTHQIPTPVKPIFYALCHWLESSETFGINLVSTLHYKFNSYISTDLEKACYWLNVMVRLIHMLKLEPEYEKKMKAILKSNIIEKNFSAPLSNQDTSKLRPPVFLNYKYSQQLMEAKPQQSSSNSSVDKFLISLAQLTYDCYFECIYYMILKAKPLILEKMFGLTPSNSIPLLGKITGDVKIDVIVRNMSHWMDQIKNSLLDSRLIVHMFEALAKLMDSLIFNQFISSISSEKLKTKNVNQLRDLSMNHAIHLKMSVSFLESFFFEEHLTAGLNIQDLFHQTREGADVCVLGQKDLLQQGNDLREIVCPHLSTPQISILLLESSMTAQDLIIPKLSSNGYTDPNTFSKQTSSLFDFENKFMSAATLHTVQYPSILENCNKQEYFFLFTKSNIKGNSSNNTSSNGNSLTTAATSSSTPTKTLQKSSNHDEEEYDVSASSWASYKQSSLLATTPSSTTLQSSSPSKTLTSSSSNKKSKSGLNMDNGLFD</sequence>
<comment type="caution">
    <text evidence="6">The sequence shown here is derived from an EMBL/GenBank/DDBJ whole genome shotgun (WGS) entry which is preliminary data.</text>
</comment>
<feature type="region of interest" description="Disordered" evidence="2">
    <location>
        <begin position="1183"/>
        <end position="1220"/>
    </location>
</feature>
<dbReference type="InterPro" id="IPR001715">
    <property type="entry name" value="CH_dom"/>
</dbReference>
<dbReference type="PANTHER" id="PTHR23167">
    <property type="entry name" value="CALPONIN HOMOLOGY DOMAIN-CONTAINING PROTEIN DDB_G0272472-RELATED"/>
    <property type="match status" value="1"/>
</dbReference>
<evidence type="ECO:0000313" key="7">
    <source>
        <dbReference type="Proteomes" id="UP000444721"/>
    </source>
</evidence>
<gene>
    <name evidence="6" type="ORF">FDP41_001910</name>
</gene>
<dbReference type="OrthoDB" id="10017054at2759"/>
<feature type="region of interest" description="Disordered" evidence="2">
    <location>
        <begin position="139"/>
        <end position="171"/>
    </location>
</feature>
<feature type="compositionally biased region" description="Low complexity" evidence="2">
    <location>
        <begin position="1183"/>
        <end position="1205"/>
    </location>
</feature>
<feature type="compositionally biased region" description="Basic and acidic residues" evidence="2">
    <location>
        <begin position="443"/>
        <end position="453"/>
    </location>
</feature>
<dbReference type="InterPro" id="IPR002710">
    <property type="entry name" value="Dilute_dom"/>
</dbReference>
<dbReference type="PROSITE" id="PS51126">
    <property type="entry name" value="DILUTE"/>
    <property type="match status" value="1"/>
</dbReference>
<feature type="domain" description="F-BAR" evidence="5">
    <location>
        <begin position="331"/>
        <end position="658"/>
    </location>
</feature>
<dbReference type="SMART" id="SM00033">
    <property type="entry name" value="CH"/>
    <property type="match status" value="1"/>
</dbReference>
<dbReference type="EMBL" id="VFQX01000028">
    <property type="protein sequence ID" value="KAF0978840.1"/>
    <property type="molecule type" value="Genomic_DNA"/>
</dbReference>
<proteinExistence type="predicted"/>
<accession>A0A6A5BZ39</accession>
<dbReference type="PROSITE" id="PS50021">
    <property type="entry name" value="CH"/>
    <property type="match status" value="1"/>
</dbReference>
<feature type="compositionally biased region" description="Low complexity" evidence="2">
    <location>
        <begin position="1129"/>
        <end position="1154"/>
    </location>
</feature>
<evidence type="ECO:0008006" key="8">
    <source>
        <dbReference type="Google" id="ProtNLM"/>
    </source>
</evidence>
<dbReference type="VEuPathDB" id="AmoebaDB:NF0039630"/>
<dbReference type="VEuPathDB" id="AmoebaDB:FDP41_001910"/>
<dbReference type="Pfam" id="PF00307">
    <property type="entry name" value="CH"/>
    <property type="match status" value="1"/>
</dbReference>
<evidence type="ECO:0000256" key="1">
    <source>
        <dbReference type="PROSITE-ProRule" id="PRU01077"/>
    </source>
</evidence>
<evidence type="ECO:0000259" key="3">
    <source>
        <dbReference type="PROSITE" id="PS50021"/>
    </source>
</evidence>
<evidence type="ECO:0000313" key="6">
    <source>
        <dbReference type="EMBL" id="KAF0978840.1"/>
    </source>
</evidence>
<dbReference type="Proteomes" id="UP000444721">
    <property type="component" value="Unassembled WGS sequence"/>
</dbReference>
<feature type="region of interest" description="Disordered" evidence="2">
    <location>
        <begin position="1129"/>
        <end position="1165"/>
    </location>
</feature>